<organism evidence="3 4">
    <name type="scientific">Arctia plantaginis</name>
    <name type="common">Wood tiger moth</name>
    <name type="synonym">Phalaena plantaginis</name>
    <dbReference type="NCBI Taxonomy" id="874455"/>
    <lineage>
        <taxon>Eukaryota</taxon>
        <taxon>Metazoa</taxon>
        <taxon>Ecdysozoa</taxon>
        <taxon>Arthropoda</taxon>
        <taxon>Hexapoda</taxon>
        <taxon>Insecta</taxon>
        <taxon>Pterygota</taxon>
        <taxon>Neoptera</taxon>
        <taxon>Endopterygota</taxon>
        <taxon>Lepidoptera</taxon>
        <taxon>Glossata</taxon>
        <taxon>Ditrysia</taxon>
        <taxon>Noctuoidea</taxon>
        <taxon>Erebidae</taxon>
        <taxon>Arctiinae</taxon>
        <taxon>Arctia</taxon>
    </lineage>
</organism>
<evidence type="ECO:0000313" key="5">
    <source>
        <dbReference type="Proteomes" id="UP000494256"/>
    </source>
</evidence>
<feature type="transmembrane region" description="Helical" evidence="1">
    <location>
        <begin position="128"/>
        <end position="152"/>
    </location>
</feature>
<dbReference type="AlphaFoldDB" id="A0A8S0ZK28"/>
<name>A0A8S0ZK28_ARCPL</name>
<feature type="transmembrane region" description="Helical" evidence="1">
    <location>
        <begin position="64"/>
        <end position="83"/>
    </location>
</feature>
<keyword evidence="1" id="KW-0812">Transmembrane</keyword>
<feature type="transmembrane region" description="Helical" evidence="1">
    <location>
        <begin position="23"/>
        <end position="44"/>
    </location>
</feature>
<gene>
    <name evidence="2" type="ORF">APLA_LOCUS1981</name>
    <name evidence="3" type="ORF">APLA_LOCUS4995</name>
</gene>
<dbReference type="EMBL" id="CADEBC010000479">
    <property type="protein sequence ID" value="CAB3232962.1"/>
    <property type="molecule type" value="Genomic_DNA"/>
</dbReference>
<dbReference type="Proteomes" id="UP000494256">
    <property type="component" value="Unassembled WGS sequence"/>
</dbReference>
<dbReference type="OrthoDB" id="7455035at2759"/>
<evidence type="ECO:0000313" key="3">
    <source>
        <dbReference type="EMBL" id="CAB3232962.1"/>
    </source>
</evidence>
<reference evidence="4 5" key="1">
    <citation type="submission" date="2020-04" db="EMBL/GenBank/DDBJ databases">
        <authorList>
            <person name="Wallbank WR R."/>
            <person name="Pardo Diaz C."/>
            <person name="Kozak K."/>
            <person name="Martin S."/>
            <person name="Jiggins C."/>
            <person name="Moest M."/>
            <person name="Warren A I."/>
            <person name="Byers J.R.P. K."/>
            <person name="Montejo-Kovacevich G."/>
            <person name="Yen C E."/>
        </authorList>
    </citation>
    <scope>NUCLEOTIDE SEQUENCE [LARGE SCALE GENOMIC DNA]</scope>
</reference>
<comment type="caution">
    <text evidence="3">The sequence shown here is derived from an EMBL/GenBank/DDBJ whole genome shotgun (WGS) entry which is preliminary data.</text>
</comment>
<evidence type="ECO:0000313" key="2">
    <source>
        <dbReference type="EMBL" id="CAB3224719.1"/>
    </source>
</evidence>
<keyword evidence="4" id="KW-1185">Reference proteome</keyword>
<protein>
    <submittedName>
        <fullName evidence="3">Uncharacterized protein</fullName>
    </submittedName>
</protein>
<proteinExistence type="predicted"/>
<dbReference type="EMBL" id="CADEBD010000175">
    <property type="protein sequence ID" value="CAB3224719.1"/>
    <property type="molecule type" value="Genomic_DNA"/>
</dbReference>
<sequence length="162" mass="17634">MGYLDKCPTVHGCCWYVGLRRGVILIALVGMGIGALYLVAYSRAGARLLVSLGAPRAVKSLSTRYVHGVLGVLILVTHALLLSAGYCRNRTLCELYSWSTIVVCVGVLAVNLFVVVSSFRSDLVTYGLAFMTVALCLMLWSVYSVVIVINFWKTLPGIRLQS</sequence>
<accession>A0A8S0ZK28</accession>
<feature type="transmembrane region" description="Helical" evidence="1">
    <location>
        <begin position="95"/>
        <end position="116"/>
    </location>
</feature>
<dbReference type="Proteomes" id="UP000494106">
    <property type="component" value="Unassembled WGS sequence"/>
</dbReference>
<evidence type="ECO:0000313" key="4">
    <source>
        <dbReference type="Proteomes" id="UP000494106"/>
    </source>
</evidence>
<keyword evidence="1" id="KW-0472">Membrane</keyword>
<keyword evidence="1" id="KW-1133">Transmembrane helix</keyword>
<evidence type="ECO:0000256" key="1">
    <source>
        <dbReference type="SAM" id="Phobius"/>
    </source>
</evidence>